<feature type="region of interest" description="Disordered" evidence="1">
    <location>
        <begin position="628"/>
        <end position="661"/>
    </location>
</feature>
<organism evidence="2 3">
    <name type="scientific">Astrephomene gubernaculifera</name>
    <dbReference type="NCBI Taxonomy" id="47775"/>
    <lineage>
        <taxon>Eukaryota</taxon>
        <taxon>Viridiplantae</taxon>
        <taxon>Chlorophyta</taxon>
        <taxon>core chlorophytes</taxon>
        <taxon>Chlorophyceae</taxon>
        <taxon>CS clade</taxon>
        <taxon>Chlamydomonadales</taxon>
        <taxon>Astrephomenaceae</taxon>
        <taxon>Astrephomene</taxon>
    </lineage>
</organism>
<reference evidence="2 3" key="1">
    <citation type="journal article" date="2021" name="Sci. Rep.">
        <title>Genome sequencing of the multicellular alga Astrephomene provides insights into convergent evolution of germ-soma differentiation.</title>
        <authorList>
            <person name="Yamashita S."/>
            <person name="Yamamoto K."/>
            <person name="Matsuzaki R."/>
            <person name="Suzuki S."/>
            <person name="Yamaguchi H."/>
            <person name="Hirooka S."/>
            <person name="Minakuchi Y."/>
            <person name="Miyagishima S."/>
            <person name="Kawachi M."/>
            <person name="Toyoda A."/>
            <person name="Nozaki H."/>
        </authorList>
    </citation>
    <scope>NUCLEOTIDE SEQUENCE [LARGE SCALE GENOMIC DNA]</scope>
    <source>
        <strain evidence="2 3">NIES-4017</strain>
    </source>
</reference>
<proteinExistence type="predicted"/>
<feature type="compositionally biased region" description="Low complexity" evidence="1">
    <location>
        <begin position="1048"/>
        <end position="1062"/>
    </location>
</feature>
<feature type="compositionally biased region" description="Low complexity" evidence="1">
    <location>
        <begin position="881"/>
        <end position="895"/>
    </location>
</feature>
<dbReference type="EMBL" id="BMAR01000001">
    <property type="protein sequence ID" value="GFR39910.1"/>
    <property type="molecule type" value="Genomic_DNA"/>
</dbReference>
<evidence type="ECO:0000313" key="3">
    <source>
        <dbReference type="Proteomes" id="UP001054857"/>
    </source>
</evidence>
<feature type="region of interest" description="Disordered" evidence="1">
    <location>
        <begin position="1046"/>
        <end position="1120"/>
    </location>
</feature>
<feature type="compositionally biased region" description="Low complexity" evidence="1">
    <location>
        <begin position="263"/>
        <end position="277"/>
    </location>
</feature>
<feature type="compositionally biased region" description="Low complexity" evidence="1">
    <location>
        <begin position="1069"/>
        <end position="1084"/>
    </location>
</feature>
<feature type="region of interest" description="Disordered" evidence="1">
    <location>
        <begin position="207"/>
        <end position="232"/>
    </location>
</feature>
<feature type="compositionally biased region" description="Low complexity" evidence="1">
    <location>
        <begin position="628"/>
        <end position="640"/>
    </location>
</feature>
<feature type="region of interest" description="Disordered" evidence="1">
    <location>
        <begin position="28"/>
        <end position="51"/>
    </location>
</feature>
<dbReference type="Proteomes" id="UP001054857">
    <property type="component" value="Unassembled WGS sequence"/>
</dbReference>
<feature type="region of interest" description="Disordered" evidence="1">
    <location>
        <begin position="410"/>
        <end position="443"/>
    </location>
</feature>
<feature type="compositionally biased region" description="Low complexity" evidence="1">
    <location>
        <begin position="223"/>
        <end position="232"/>
    </location>
</feature>
<feature type="compositionally biased region" description="Low complexity" evidence="1">
    <location>
        <begin position="850"/>
        <end position="863"/>
    </location>
</feature>
<feature type="region of interest" description="Disordered" evidence="1">
    <location>
        <begin position="846"/>
        <end position="895"/>
    </location>
</feature>
<feature type="compositionally biased region" description="Polar residues" evidence="1">
    <location>
        <begin position="28"/>
        <end position="38"/>
    </location>
</feature>
<keyword evidence="3" id="KW-1185">Reference proteome</keyword>
<feature type="compositionally biased region" description="Low complexity" evidence="1">
    <location>
        <begin position="410"/>
        <end position="438"/>
    </location>
</feature>
<feature type="non-terminal residue" evidence="2">
    <location>
        <position position="1"/>
    </location>
</feature>
<sequence length="1386" mass="139582">MYPGSDFQAMQLLPGVSYVAVPGTAGTWTNQSGATVPSKSGKGARGAQGPNSVPMHSLAPVNSQVAYIDGAPHVMAPAGPPSYSRPAAHMQQGRPVQAVSAHSQPATVIQVQGYTQPQPQPQVLQLHPSSGGPHLYKVTNGTRVVKAGQPYPNTTIVQTAAAVPGGGLPPPQQQVGMAMAARPQVGGGGVGGSGPGLPPQLQNLQVPQQPNGVPLSSGSAAVQQQMMQHPQQAKVTLMHANQAPTPHQQHVLVAQPQQQQLLAQQQQQQSQQQQQQLTSSGMPARQGIGMIPATPVHGGPAATGAPLQGPTPAFQSVAMRPATLRPVNGGPPITVQSVYVPPPPTVTTTTVIRPGMRIPKLGTVATYNPVTGVRALTTAGGVPANILAPALPVGLPPSLAQQVQKANILQQQQQQHYHHPQQQQHLQLQHLQPQQQQQSASSNLQAVMQLAGSQPGSQLTVRPVSAVLGAAGNGGGGVGGSLPTTTTVMVGSGNGMPGNGGGGGGLHGLHPSQHLLQLSNQGSMHRLSHVGQQHQQQLGPGAGAGANATAMHVSPFGQSHPQQQVVSITLADGTTATTVMDQATLARVLSESSRGQAVKLVPQQQQGLPSGQPGGGLMQVQQVPVTMGMMQQQQQQQQGGPSLQAGVLRGPAAAGGGEGAGGGGMVEQLGGGLQSVQLSAAAAAASAASMQAASGQVLTAGQRVMASFGASGMHSGSNHGPPPPQAAGFSQAVPPPQVRGMQGPALAPQQQQLEQQQSRVMHASQQFSQGRRSVGHPGMMTEMDPPATATSASGGFPRVPSFGSGGNSGMFVRQQQQQPGQKPGLSGMMDGGLSVVDLDALLERQRQEEQQQPLPQQAATATAMSGLGQEQGPSRTGSGLSHGANGSNASTNSNSGAYGNLGPFTTEAAMAAGMGGDMLMVGSSGGLAAQNPTAWASSGLMSAYSGQNSVSSNNNMGPLGPNGAVALGAQGSGAGVAIGASAVAAAAATAGGSRDDLKAILASIGQDLARHGISVETAVTSGWLGVLTAMDVAVLADAYAEEERRLAQQQQQQQSSQQQSQQPKSILQGSSNNNNSGGSNFGCNTTVTALQQPLSQPQHQQQHQQHQHQHQQHIWQQAASSTFATSEAAAIHPSSQAVALSHMGLSLSEPMQPLPSAPGGGTTTDSRSRPRSGSTGDRCPPAAFFGPLTASSARTSMSVAPSEDGAVSTLSGAEGGGCGGSQAAASAAGLMMAPAAAVEPNGSGNSSNSGGVIGGGVAVGLGAFGFYDGMGGSSSGGYPAFQYGLFSGGLAGLSDGSLSAEHERAGREVGADVDAAALAEVFGEQGAWPPPGVALMAEELGLGLQQHPPQQQQQVPPELLMDSASEYEDRKRASASGVAANAAEGG</sequence>
<feature type="region of interest" description="Disordered" evidence="1">
    <location>
        <begin position="709"/>
        <end position="764"/>
    </location>
</feature>
<feature type="compositionally biased region" description="Polar residues" evidence="1">
    <location>
        <begin position="1189"/>
        <end position="1199"/>
    </location>
</feature>
<feature type="region of interest" description="Disordered" evidence="1">
    <location>
        <begin position="263"/>
        <end position="307"/>
    </location>
</feature>
<feature type="compositionally biased region" description="Low complexity" evidence="1">
    <location>
        <begin position="1091"/>
        <end position="1104"/>
    </location>
</feature>
<name>A0AAD3DDS5_9CHLO</name>
<feature type="compositionally biased region" description="Low complexity" evidence="1">
    <location>
        <begin position="1374"/>
        <end position="1386"/>
    </location>
</feature>
<gene>
    <name evidence="2" type="ORF">Agub_g416</name>
</gene>
<accession>A0AAD3DDS5</accession>
<protein>
    <submittedName>
        <fullName evidence="2">Uncharacterized protein</fullName>
    </submittedName>
</protein>
<feature type="region of interest" description="Disordered" evidence="1">
    <location>
        <begin position="1147"/>
        <end position="1215"/>
    </location>
</feature>
<evidence type="ECO:0000313" key="2">
    <source>
        <dbReference type="EMBL" id="GFR39910.1"/>
    </source>
</evidence>
<feature type="compositionally biased region" description="Low complexity" evidence="1">
    <location>
        <begin position="742"/>
        <end position="757"/>
    </location>
</feature>
<evidence type="ECO:0000256" key="1">
    <source>
        <dbReference type="SAM" id="MobiDB-lite"/>
    </source>
</evidence>
<feature type="region of interest" description="Disordered" evidence="1">
    <location>
        <begin position="787"/>
        <end position="832"/>
    </location>
</feature>
<feature type="region of interest" description="Disordered" evidence="1">
    <location>
        <begin position="1344"/>
        <end position="1386"/>
    </location>
</feature>
<feature type="compositionally biased region" description="Low complexity" evidence="1">
    <location>
        <begin position="814"/>
        <end position="824"/>
    </location>
</feature>
<comment type="caution">
    <text evidence="2">The sequence shown here is derived from an EMBL/GenBank/DDBJ whole genome shotgun (WGS) entry which is preliminary data.</text>
</comment>
<feature type="compositionally biased region" description="Low complexity" evidence="1">
    <location>
        <begin position="1345"/>
        <end position="1357"/>
    </location>
</feature>